<keyword evidence="2" id="KW-1185">Reference proteome</keyword>
<name>A0AAN8X924_HALRR</name>
<accession>A0AAN8X924</accession>
<evidence type="ECO:0000313" key="1">
    <source>
        <dbReference type="EMBL" id="KAK7079977.1"/>
    </source>
</evidence>
<proteinExistence type="predicted"/>
<protein>
    <submittedName>
        <fullName evidence="1">Uncharacterized protein</fullName>
    </submittedName>
</protein>
<dbReference type="Proteomes" id="UP001381693">
    <property type="component" value="Unassembled WGS sequence"/>
</dbReference>
<reference evidence="1 2" key="1">
    <citation type="submission" date="2023-11" db="EMBL/GenBank/DDBJ databases">
        <title>Halocaridina rubra genome assembly.</title>
        <authorList>
            <person name="Smith C."/>
        </authorList>
    </citation>
    <scope>NUCLEOTIDE SEQUENCE [LARGE SCALE GENOMIC DNA]</scope>
    <source>
        <strain evidence="1">EP-1</strain>
        <tissue evidence="1">Whole</tissue>
    </source>
</reference>
<organism evidence="1 2">
    <name type="scientific">Halocaridina rubra</name>
    <name type="common">Hawaiian red shrimp</name>
    <dbReference type="NCBI Taxonomy" id="373956"/>
    <lineage>
        <taxon>Eukaryota</taxon>
        <taxon>Metazoa</taxon>
        <taxon>Ecdysozoa</taxon>
        <taxon>Arthropoda</taxon>
        <taxon>Crustacea</taxon>
        <taxon>Multicrustacea</taxon>
        <taxon>Malacostraca</taxon>
        <taxon>Eumalacostraca</taxon>
        <taxon>Eucarida</taxon>
        <taxon>Decapoda</taxon>
        <taxon>Pleocyemata</taxon>
        <taxon>Caridea</taxon>
        <taxon>Atyoidea</taxon>
        <taxon>Atyidae</taxon>
        <taxon>Halocaridina</taxon>
    </lineage>
</organism>
<gene>
    <name evidence="1" type="ORF">SK128_012958</name>
</gene>
<evidence type="ECO:0000313" key="2">
    <source>
        <dbReference type="Proteomes" id="UP001381693"/>
    </source>
</evidence>
<sequence length="110" mass="12687">MVEESALYIDPMGLKAAKSRSYLDSIIQFLLRLDYFKSNFEMACTPSSKFTDCCDSEIFVPTLEIYPLFSSCGGASMVFLYVRRSCNHVLSDEKWEQSFVFQSNPCHEFF</sequence>
<dbReference type="AlphaFoldDB" id="A0AAN8X924"/>
<dbReference type="EMBL" id="JAXCGZ010006233">
    <property type="protein sequence ID" value="KAK7079977.1"/>
    <property type="molecule type" value="Genomic_DNA"/>
</dbReference>
<comment type="caution">
    <text evidence="1">The sequence shown here is derived from an EMBL/GenBank/DDBJ whole genome shotgun (WGS) entry which is preliminary data.</text>
</comment>